<evidence type="ECO:0000256" key="1">
    <source>
        <dbReference type="ARBA" id="ARBA00004123"/>
    </source>
</evidence>
<organism evidence="8 9">
    <name type="scientific">Penicillium cosmopolitanum</name>
    <dbReference type="NCBI Taxonomy" id="1131564"/>
    <lineage>
        <taxon>Eukaryota</taxon>
        <taxon>Fungi</taxon>
        <taxon>Dikarya</taxon>
        <taxon>Ascomycota</taxon>
        <taxon>Pezizomycotina</taxon>
        <taxon>Eurotiomycetes</taxon>
        <taxon>Eurotiomycetidae</taxon>
        <taxon>Eurotiales</taxon>
        <taxon>Aspergillaceae</taxon>
        <taxon>Penicillium</taxon>
    </lineage>
</organism>
<sequence>MGQRDAPCLTCRQKARKCDRARPMCRRCIRMGLQCEGYPDKFRFCGIASRGKWKNQDLPISKDSASTPTTDSTATEPNASTQGLAFHSWGPPSQNKVSSSVASPEGNIKNTPGSQEHSKILVSKEAETFLVHYDRIICPHQIAQPNDKKENPYRLYVIPLAYEQLNVLYAVLGLSACHMGHLNSDRHLYESVAVDYRAKAINALGTTINKVCSGNFEGSDVDSVFATIQILLLHDICETGISTHGAHISGAMSICSQLKLDQNLTVDQERTVFFLGNLLWLDIIRAFAAPERLCFTHELRSKILSLCNLRFESVNGCPREIVLIIATILECAKEYSAGRLEHPEFHDTIHGSIRKLYLWDSSRCFFPDNDVLWGSVSNAFRHACILRAWRLLDPSEPASEPKIRDSVFEILDSVANIPSTSPLLELMVLPLFMAGADNLSAHSRHYVILRLEQIKARSEMGNTAPQSLLEKVWNARAEQQKHDTSNIPWMSFTFNSDSSHHDDYLII</sequence>
<evidence type="ECO:0000256" key="5">
    <source>
        <dbReference type="ARBA" id="ARBA00023242"/>
    </source>
</evidence>
<reference evidence="8" key="1">
    <citation type="submission" date="2022-12" db="EMBL/GenBank/DDBJ databases">
        <authorList>
            <person name="Petersen C."/>
        </authorList>
    </citation>
    <scope>NUCLEOTIDE SEQUENCE</scope>
    <source>
        <strain evidence="8">IBT 29677</strain>
    </source>
</reference>
<dbReference type="AlphaFoldDB" id="A0A9W9VZ77"/>
<comment type="caution">
    <text evidence="8">The sequence shown here is derived from an EMBL/GenBank/DDBJ whole genome shotgun (WGS) entry which is preliminary data.</text>
</comment>
<evidence type="ECO:0000256" key="6">
    <source>
        <dbReference type="SAM" id="MobiDB-lite"/>
    </source>
</evidence>
<evidence type="ECO:0000256" key="4">
    <source>
        <dbReference type="ARBA" id="ARBA00023163"/>
    </source>
</evidence>
<evidence type="ECO:0000256" key="3">
    <source>
        <dbReference type="ARBA" id="ARBA00023125"/>
    </source>
</evidence>
<dbReference type="GeneID" id="81371231"/>
<reference evidence="8" key="2">
    <citation type="journal article" date="2023" name="IMA Fungus">
        <title>Comparative genomic study of the Penicillium genus elucidates a diverse pangenome and 15 lateral gene transfer events.</title>
        <authorList>
            <person name="Petersen C."/>
            <person name="Sorensen T."/>
            <person name="Nielsen M.R."/>
            <person name="Sondergaard T.E."/>
            <person name="Sorensen J.L."/>
            <person name="Fitzpatrick D.A."/>
            <person name="Frisvad J.C."/>
            <person name="Nielsen K.L."/>
        </authorList>
    </citation>
    <scope>NUCLEOTIDE SEQUENCE</scope>
    <source>
        <strain evidence="8">IBT 29677</strain>
    </source>
</reference>
<evidence type="ECO:0000313" key="9">
    <source>
        <dbReference type="Proteomes" id="UP001147747"/>
    </source>
</evidence>
<dbReference type="Proteomes" id="UP001147747">
    <property type="component" value="Unassembled WGS sequence"/>
</dbReference>
<dbReference type="PANTHER" id="PTHR37534">
    <property type="entry name" value="TRANSCRIPTIONAL ACTIVATOR PROTEIN UGA3"/>
    <property type="match status" value="1"/>
</dbReference>
<dbReference type="Gene3D" id="4.10.240.10">
    <property type="entry name" value="Zn(2)-C6 fungal-type DNA-binding domain"/>
    <property type="match status" value="1"/>
</dbReference>
<dbReference type="SUPFAM" id="SSF57701">
    <property type="entry name" value="Zn2/Cys6 DNA-binding domain"/>
    <property type="match status" value="1"/>
</dbReference>
<proteinExistence type="predicted"/>
<dbReference type="EMBL" id="JAPZBU010000008">
    <property type="protein sequence ID" value="KAJ5392124.1"/>
    <property type="molecule type" value="Genomic_DNA"/>
</dbReference>
<dbReference type="Pfam" id="PF11951">
    <property type="entry name" value="Fungal_trans_2"/>
    <property type="match status" value="1"/>
</dbReference>
<dbReference type="GO" id="GO:0008270">
    <property type="term" value="F:zinc ion binding"/>
    <property type="evidence" value="ECO:0007669"/>
    <property type="project" value="InterPro"/>
</dbReference>
<dbReference type="InterPro" id="IPR036864">
    <property type="entry name" value="Zn2-C6_fun-type_DNA-bd_sf"/>
</dbReference>
<keyword evidence="9" id="KW-1185">Reference proteome</keyword>
<comment type="subcellular location">
    <subcellularLocation>
        <location evidence="1">Nucleus</location>
    </subcellularLocation>
</comment>
<feature type="domain" description="Zn(2)-C6 fungal-type" evidence="7">
    <location>
        <begin position="7"/>
        <end position="35"/>
    </location>
</feature>
<dbReference type="GO" id="GO:0005634">
    <property type="term" value="C:nucleus"/>
    <property type="evidence" value="ECO:0007669"/>
    <property type="project" value="UniProtKB-SubCell"/>
</dbReference>
<dbReference type="PANTHER" id="PTHR37534:SF49">
    <property type="entry name" value="LYSINE BIOSYNTHESIS REGULATORY PROTEIN LYS14"/>
    <property type="match status" value="1"/>
</dbReference>
<dbReference type="GO" id="GO:0000981">
    <property type="term" value="F:DNA-binding transcription factor activity, RNA polymerase II-specific"/>
    <property type="evidence" value="ECO:0007669"/>
    <property type="project" value="InterPro"/>
</dbReference>
<feature type="compositionally biased region" description="Low complexity" evidence="6">
    <location>
        <begin position="61"/>
        <end position="75"/>
    </location>
</feature>
<evidence type="ECO:0000256" key="2">
    <source>
        <dbReference type="ARBA" id="ARBA00023015"/>
    </source>
</evidence>
<dbReference type="SMART" id="SM00066">
    <property type="entry name" value="GAL4"/>
    <property type="match status" value="1"/>
</dbReference>
<feature type="region of interest" description="Disordered" evidence="6">
    <location>
        <begin position="57"/>
        <end position="117"/>
    </location>
</feature>
<dbReference type="Pfam" id="PF00172">
    <property type="entry name" value="Zn_clus"/>
    <property type="match status" value="1"/>
</dbReference>
<accession>A0A9W9VZ77</accession>
<protein>
    <submittedName>
        <fullName evidence="8">Fungal-specific transcription factor domain-containing protein</fullName>
    </submittedName>
</protein>
<dbReference type="PROSITE" id="PS50048">
    <property type="entry name" value="ZN2_CY6_FUNGAL_2"/>
    <property type="match status" value="1"/>
</dbReference>
<dbReference type="OrthoDB" id="25818at2759"/>
<keyword evidence="2" id="KW-0805">Transcription regulation</keyword>
<keyword evidence="5" id="KW-0539">Nucleus</keyword>
<dbReference type="GO" id="GO:0045944">
    <property type="term" value="P:positive regulation of transcription by RNA polymerase II"/>
    <property type="evidence" value="ECO:0007669"/>
    <property type="project" value="TreeGrafter"/>
</dbReference>
<dbReference type="GO" id="GO:0000976">
    <property type="term" value="F:transcription cis-regulatory region binding"/>
    <property type="evidence" value="ECO:0007669"/>
    <property type="project" value="TreeGrafter"/>
</dbReference>
<feature type="compositionally biased region" description="Polar residues" evidence="6">
    <location>
        <begin position="91"/>
        <end position="115"/>
    </location>
</feature>
<keyword evidence="4" id="KW-0804">Transcription</keyword>
<dbReference type="InterPro" id="IPR021858">
    <property type="entry name" value="Fun_TF"/>
</dbReference>
<evidence type="ECO:0000259" key="7">
    <source>
        <dbReference type="PROSITE" id="PS50048"/>
    </source>
</evidence>
<evidence type="ECO:0000313" key="8">
    <source>
        <dbReference type="EMBL" id="KAJ5392124.1"/>
    </source>
</evidence>
<dbReference type="InterPro" id="IPR001138">
    <property type="entry name" value="Zn2Cys6_DnaBD"/>
</dbReference>
<dbReference type="CDD" id="cd00067">
    <property type="entry name" value="GAL4"/>
    <property type="match status" value="1"/>
</dbReference>
<gene>
    <name evidence="8" type="ORF">N7509_007614</name>
</gene>
<keyword evidence="3" id="KW-0238">DNA-binding</keyword>
<dbReference type="RefSeq" id="XP_056487802.1">
    <property type="nucleotide sequence ID" value="XM_056632251.1"/>
</dbReference>
<name>A0A9W9VZ77_9EURO</name>